<feature type="transmembrane region" description="Helical" evidence="1">
    <location>
        <begin position="116"/>
        <end position="144"/>
    </location>
</feature>
<feature type="transmembrane region" description="Helical" evidence="1">
    <location>
        <begin position="45"/>
        <end position="63"/>
    </location>
</feature>
<dbReference type="InterPro" id="IPR008875">
    <property type="entry name" value="TraX"/>
</dbReference>
<feature type="transmembrane region" description="Helical" evidence="1">
    <location>
        <begin position="84"/>
        <end position="110"/>
    </location>
</feature>
<dbReference type="Pfam" id="PF05857">
    <property type="entry name" value="TraX"/>
    <property type="match status" value="1"/>
</dbReference>
<reference evidence="2" key="1">
    <citation type="submission" date="2020-10" db="EMBL/GenBank/DDBJ databases">
        <authorList>
            <person name="Gilroy R."/>
        </authorList>
    </citation>
    <scope>NUCLEOTIDE SEQUENCE</scope>
    <source>
        <strain evidence="2">7293</strain>
    </source>
</reference>
<feature type="transmembrane region" description="Helical" evidence="1">
    <location>
        <begin position="180"/>
        <end position="198"/>
    </location>
</feature>
<evidence type="ECO:0000313" key="2">
    <source>
        <dbReference type="EMBL" id="MBO8437121.1"/>
    </source>
</evidence>
<accession>A0A9D9H5H7</accession>
<dbReference type="AlphaFoldDB" id="A0A9D9H5H7"/>
<name>A0A9D9H5H7_9SPIO</name>
<evidence type="ECO:0000256" key="1">
    <source>
        <dbReference type="SAM" id="Phobius"/>
    </source>
</evidence>
<keyword evidence="1" id="KW-1133">Transmembrane helix</keyword>
<organism evidence="2 3">
    <name type="scientific">Candidatus Ornithospirochaeta stercoripullorum</name>
    <dbReference type="NCBI Taxonomy" id="2840899"/>
    <lineage>
        <taxon>Bacteria</taxon>
        <taxon>Pseudomonadati</taxon>
        <taxon>Spirochaetota</taxon>
        <taxon>Spirochaetia</taxon>
        <taxon>Spirochaetales</taxon>
        <taxon>Spirochaetaceae</taxon>
        <taxon>Spirochaetaceae incertae sedis</taxon>
        <taxon>Candidatus Ornithospirochaeta</taxon>
    </lineage>
</organism>
<evidence type="ECO:0008006" key="4">
    <source>
        <dbReference type="Google" id="ProtNLM"/>
    </source>
</evidence>
<protein>
    <recommendedName>
        <fullName evidence="4">TraX protein</fullName>
    </recommendedName>
</protein>
<dbReference type="Proteomes" id="UP000823615">
    <property type="component" value="Unassembled WGS sequence"/>
</dbReference>
<gene>
    <name evidence="2" type="ORF">IAA97_09105</name>
</gene>
<evidence type="ECO:0000313" key="3">
    <source>
        <dbReference type="Proteomes" id="UP000823615"/>
    </source>
</evidence>
<keyword evidence="1" id="KW-0472">Membrane</keyword>
<dbReference type="EMBL" id="JADIMT010000102">
    <property type="protein sequence ID" value="MBO8437121.1"/>
    <property type="molecule type" value="Genomic_DNA"/>
</dbReference>
<feature type="transmembrane region" description="Helical" evidence="1">
    <location>
        <begin position="210"/>
        <end position="229"/>
    </location>
</feature>
<proteinExistence type="predicted"/>
<sequence length="232" mass="26357">MSDAKPQYNTARDLLKVIAIIAMTADHVSTAFLVEGTVLYDICQFFGNFTIVIMCFLIVQGLKHTRSVLNYSQRLLGWAMISEIPFYLLFGMRLDVMFTLLASLLIIFLLDRKGLAFATTALVLFFPLSPICDWSIVAPIFAIIYYELDKHNMEKLSLILIPGAYFTLRAILYEETQTEYVIGTVSIFLASLLVLLFMKQAAERCKGRMPGLVFYAYYPAHLMVIWTISTLV</sequence>
<reference evidence="2" key="2">
    <citation type="journal article" date="2021" name="PeerJ">
        <title>Extensive microbial diversity within the chicken gut microbiome revealed by metagenomics and culture.</title>
        <authorList>
            <person name="Gilroy R."/>
            <person name="Ravi A."/>
            <person name="Getino M."/>
            <person name="Pursley I."/>
            <person name="Horton D.L."/>
            <person name="Alikhan N.F."/>
            <person name="Baker D."/>
            <person name="Gharbi K."/>
            <person name="Hall N."/>
            <person name="Watson M."/>
            <person name="Adriaenssens E.M."/>
            <person name="Foster-Nyarko E."/>
            <person name="Jarju S."/>
            <person name="Secka A."/>
            <person name="Antonio M."/>
            <person name="Oren A."/>
            <person name="Chaudhuri R.R."/>
            <person name="La Ragione R."/>
            <person name="Hildebrand F."/>
            <person name="Pallen M.J."/>
        </authorList>
    </citation>
    <scope>NUCLEOTIDE SEQUENCE</scope>
    <source>
        <strain evidence="2">7293</strain>
    </source>
</reference>
<keyword evidence="1" id="KW-0812">Transmembrane</keyword>
<comment type="caution">
    <text evidence="2">The sequence shown here is derived from an EMBL/GenBank/DDBJ whole genome shotgun (WGS) entry which is preliminary data.</text>
</comment>